<evidence type="ECO:0000313" key="1">
    <source>
        <dbReference type="EMBL" id="KAJ1149924.1"/>
    </source>
</evidence>
<gene>
    <name evidence="1" type="ORF">NDU88_002722</name>
</gene>
<name>A0AAV7RAU1_PLEWA</name>
<keyword evidence="2" id="KW-1185">Reference proteome</keyword>
<reference evidence="1" key="1">
    <citation type="journal article" date="2022" name="bioRxiv">
        <title>Sequencing and chromosome-scale assembly of the giantPleurodeles waltlgenome.</title>
        <authorList>
            <person name="Brown T."/>
            <person name="Elewa A."/>
            <person name="Iarovenko S."/>
            <person name="Subramanian E."/>
            <person name="Araus A.J."/>
            <person name="Petzold A."/>
            <person name="Susuki M."/>
            <person name="Suzuki K.-i.T."/>
            <person name="Hayashi T."/>
            <person name="Toyoda A."/>
            <person name="Oliveira C."/>
            <person name="Osipova E."/>
            <person name="Leigh N.D."/>
            <person name="Simon A."/>
            <person name="Yun M.H."/>
        </authorList>
    </citation>
    <scope>NUCLEOTIDE SEQUENCE</scope>
    <source>
        <strain evidence="1">20211129_DDA</strain>
        <tissue evidence="1">Liver</tissue>
    </source>
</reference>
<comment type="caution">
    <text evidence="1">The sequence shown here is derived from an EMBL/GenBank/DDBJ whole genome shotgun (WGS) entry which is preliminary data.</text>
</comment>
<proteinExistence type="predicted"/>
<dbReference type="EMBL" id="JANPWB010000009">
    <property type="protein sequence ID" value="KAJ1149924.1"/>
    <property type="molecule type" value="Genomic_DNA"/>
</dbReference>
<protein>
    <submittedName>
        <fullName evidence="1">Uncharacterized protein</fullName>
    </submittedName>
</protein>
<dbReference type="AlphaFoldDB" id="A0AAV7RAU1"/>
<sequence length="120" mass="13643">MTEQDCSAHTSAEHLLGQSMQDMDIKEMLADVKDSLHTIDTKNDLLTSHIDHIKERVGEHNDCLDHLEYCTSDVEDSYATTSKHLFHMAKVLGVIKLKNEDLEMPTRRNNRRILGIAGNI</sequence>
<evidence type="ECO:0000313" key="2">
    <source>
        <dbReference type="Proteomes" id="UP001066276"/>
    </source>
</evidence>
<accession>A0AAV7RAU1</accession>
<dbReference type="Proteomes" id="UP001066276">
    <property type="component" value="Chromosome 5"/>
</dbReference>
<organism evidence="1 2">
    <name type="scientific">Pleurodeles waltl</name>
    <name type="common">Iberian ribbed newt</name>
    <dbReference type="NCBI Taxonomy" id="8319"/>
    <lineage>
        <taxon>Eukaryota</taxon>
        <taxon>Metazoa</taxon>
        <taxon>Chordata</taxon>
        <taxon>Craniata</taxon>
        <taxon>Vertebrata</taxon>
        <taxon>Euteleostomi</taxon>
        <taxon>Amphibia</taxon>
        <taxon>Batrachia</taxon>
        <taxon>Caudata</taxon>
        <taxon>Salamandroidea</taxon>
        <taxon>Salamandridae</taxon>
        <taxon>Pleurodelinae</taxon>
        <taxon>Pleurodeles</taxon>
    </lineage>
</organism>